<sequence>MKGLILVGGFGTRLRPLTLTLPKPLVEFCNKPMIVHQIEALVAAGVTDIVLAVNYRPEIMEKFLAEYEEKYNINIEFSVESEPLDTAGPLKLAERILGKDDSPFFVLNSDVICDYPFKELLEFHKAHGDEGTIVVTKVEEPSNVTFGVSGNRLAKHSWRDRDEGPGLRRAMTDEALKISMYEKMIA</sequence>
<dbReference type="Proteomes" id="UP000240760">
    <property type="component" value="Unassembled WGS sequence"/>
</dbReference>
<dbReference type="InterPro" id="IPR005835">
    <property type="entry name" value="NTP_transferase_dom"/>
</dbReference>
<dbReference type="InterPro" id="IPR029044">
    <property type="entry name" value="Nucleotide-diphossugar_trans"/>
</dbReference>
<feature type="domain" description="Nucleotidyl transferase" evidence="11">
    <location>
        <begin position="2"/>
        <end position="148"/>
    </location>
</feature>
<evidence type="ECO:0000256" key="1">
    <source>
        <dbReference type="ARBA" id="ARBA00004823"/>
    </source>
</evidence>
<evidence type="ECO:0000256" key="6">
    <source>
        <dbReference type="ARBA" id="ARBA00023306"/>
    </source>
</evidence>
<evidence type="ECO:0000256" key="10">
    <source>
        <dbReference type="ARBA" id="ARBA00047343"/>
    </source>
</evidence>
<gene>
    <name evidence="12" type="ORF">M440DRAFT_1464982</name>
</gene>
<dbReference type="GO" id="GO:0004475">
    <property type="term" value="F:mannose-1-phosphate guanylyltransferase (GTP) activity"/>
    <property type="evidence" value="ECO:0007669"/>
    <property type="project" value="UniProtKB-EC"/>
</dbReference>
<dbReference type="Pfam" id="PF00483">
    <property type="entry name" value="NTP_transferase"/>
    <property type="match status" value="1"/>
</dbReference>
<dbReference type="OrthoDB" id="1733332at2759"/>
<organism evidence="12 13">
    <name type="scientific">Trichoderma longibrachiatum ATCC 18648</name>
    <dbReference type="NCBI Taxonomy" id="983965"/>
    <lineage>
        <taxon>Eukaryota</taxon>
        <taxon>Fungi</taxon>
        <taxon>Dikarya</taxon>
        <taxon>Ascomycota</taxon>
        <taxon>Pezizomycotina</taxon>
        <taxon>Sordariomycetes</taxon>
        <taxon>Hypocreomycetidae</taxon>
        <taxon>Hypocreales</taxon>
        <taxon>Hypocreaceae</taxon>
        <taxon>Trichoderma</taxon>
    </lineage>
</organism>
<comment type="function">
    <text evidence="7">Involved in cell wall synthesis where it is required for glycosylation. Involved in cell cycle progression through cell-size checkpoint.</text>
</comment>
<keyword evidence="5 12" id="KW-0808">Transferase</keyword>
<evidence type="ECO:0000256" key="2">
    <source>
        <dbReference type="ARBA" id="ARBA00007274"/>
    </source>
</evidence>
<dbReference type="EMBL" id="KZ679138">
    <property type="protein sequence ID" value="PTB73578.1"/>
    <property type="molecule type" value="Genomic_DNA"/>
</dbReference>
<evidence type="ECO:0000256" key="4">
    <source>
        <dbReference type="ARBA" id="ARBA00018601"/>
    </source>
</evidence>
<name>A0A2T4BW81_TRILO</name>
<comment type="similarity">
    <text evidence="2">Belongs to the transferase hexapeptide repeat family.</text>
</comment>
<proteinExistence type="inferred from homology"/>
<dbReference type="SUPFAM" id="SSF53448">
    <property type="entry name" value="Nucleotide-diphospho-sugar transferases"/>
    <property type="match status" value="1"/>
</dbReference>
<comment type="pathway">
    <text evidence="1">Nucleotide-sugar biosynthesis; GDP-alpha-D-mannose biosynthesis; GDP-alpha-D-mannose from alpha-D-mannose 1-phosphate (GTP route): step 1/1.</text>
</comment>
<dbReference type="PANTHER" id="PTHR22572">
    <property type="entry name" value="SUGAR-1-PHOSPHATE GUANYL TRANSFERASE"/>
    <property type="match status" value="1"/>
</dbReference>
<dbReference type="EC" id="2.7.7.13" evidence="3"/>
<keyword evidence="13" id="KW-1185">Reference proteome</keyword>
<protein>
    <recommendedName>
        <fullName evidence="4">Mannose-1-phosphate guanyltransferase</fullName>
        <ecNumber evidence="3">2.7.7.13</ecNumber>
    </recommendedName>
    <alternativeName>
        <fullName evidence="9">GDP-mannose pyrophosphorylase</fullName>
    </alternativeName>
    <alternativeName>
        <fullName evidence="8">GTP-mannose-1-phosphate guanylyltransferase</fullName>
    </alternativeName>
</protein>
<reference evidence="12 13" key="1">
    <citation type="submission" date="2016-07" db="EMBL/GenBank/DDBJ databases">
        <title>Multiple horizontal gene transfer events from other fungi enriched the ability of initially mycotrophic Trichoderma (Ascomycota) to feed on dead plant biomass.</title>
        <authorList>
            <consortium name="DOE Joint Genome Institute"/>
            <person name="Aerts A."/>
            <person name="Atanasova L."/>
            <person name="Chenthamara K."/>
            <person name="Zhang J."/>
            <person name="Grujic M."/>
            <person name="Henrissat B."/>
            <person name="Kuo A."/>
            <person name="Salamov A."/>
            <person name="Lipzen A."/>
            <person name="Labutti K."/>
            <person name="Barry K."/>
            <person name="Miao Y."/>
            <person name="Rahimi M.J."/>
            <person name="Shen Q."/>
            <person name="Grigoriev I.V."/>
            <person name="Kubicek C.P."/>
            <person name="Druzhinina I.S."/>
        </authorList>
    </citation>
    <scope>NUCLEOTIDE SEQUENCE [LARGE SCALE GENOMIC DNA]</scope>
    <source>
        <strain evidence="12 13">ATCC 18648</strain>
    </source>
</reference>
<evidence type="ECO:0000313" key="12">
    <source>
        <dbReference type="EMBL" id="PTB73578.1"/>
    </source>
</evidence>
<dbReference type="STRING" id="983965.A0A2T4BW81"/>
<comment type="catalytic activity">
    <reaction evidence="10">
        <text>alpha-D-mannose 1-phosphate + GTP + H(+) = GDP-alpha-D-mannose + diphosphate</text>
        <dbReference type="Rhea" id="RHEA:15229"/>
        <dbReference type="ChEBI" id="CHEBI:15378"/>
        <dbReference type="ChEBI" id="CHEBI:33019"/>
        <dbReference type="ChEBI" id="CHEBI:37565"/>
        <dbReference type="ChEBI" id="CHEBI:57527"/>
        <dbReference type="ChEBI" id="CHEBI:58409"/>
        <dbReference type="EC" id="2.7.7.13"/>
    </reaction>
</comment>
<evidence type="ECO:0000256" key="8">
    <source>
        <dbReference type="ARBA" id="ARBA00030179"/>
    </source>
</evidence>
<evidence type="ECO:0000256" key="5">
    <source>
        <dbReference type="ARBA" id="ARBA00022679"/>
    </source>
</evidence>
<dbReference type="InterPro" id="IPR050486">
    <property type="entry name" value="Mannose-1P_guanyltransferase"/>
</dbReference>
<dbReference type="Gene3D" id="3.90.550.10">
    <property type="entry name" value="Spore Coat Polysaccharide Biosynthesis Protein SpsA, Chain A"/>
    <property type="match status" value="1"/>
</dbReference>
<evidence type="ECO:0000256" key="7">
    <source>
        <dbReference type="ARBA" id="ARBA00024813"/>
    </source>
</evidence>
<dbReference type="FunFam" id="3.90.550.10:FF:000013">
    <property type="entry name" value="mannose-1-phosphate guanyltransferase beta"/>
    <property type="match status" value="1"/>
</dbReference>
<accession>A0A2T4BW81</accession>
<evidence type="ECO:0000259" key="11">
    <source>
        <dbReference type="Pfam" id="PF00483"/>
    </source>
</evidence>
<keyword evidence="6" id="KW-0131">Cell cycle</keyword>
<dbReference type="AlphaFoldDB" id="A0A2T4BW81"/>
<evidence type="ECO:0000313" key="13">
    <source>
        <dbReference type="Proteomes" id="UP000240760"/>
    </source>
</evidence>
<evidence type="ECO:0000256" key="3">
    <source>
        <dbReference type="ARBA" id="ARBA00012387"/>
    </source>
</evidence>
<evidence type="ECO:0000256" key="9">
    <source>
        <dbReference type="ARBA" id="ARBA00031190"/>
    </source>
</evidence>